<dbReference type="Gene3D" id="3.90.1170.20">
    <property type="entry name" value="Quinolinate phosphoribosyl transferase, N-terminal domain"/>
    <property type="match status" value="1"/>
</dbReference>
<feature type="domain" description="Quinolinate phosphoribosyl transferase N-terminal" evidence="3">
    <location>
        <begin position="19"/>
        <end position="111"/>
    </location>
</feature>
<dbReference type="Gene3D" id="3.20.20.70">
    <property type="entry name" value="Aldolase class I"/>
    <property type="match status" value="1"/>
</dbReference>
<evidence type="ECO:0000313" key="4">
    <source>
        <dbReference type="EMBL" id="QYZ78603.1"/>
    </source>
</evidence>
<dbReference type="InterPro" id="IPR035809">
    <property type="entry name" value="NAPRTase_arc-type"/>
</dbReference>
<protein>
    <submittedName>
        <fullName evidence="4">Nicotinate phosphoribosyltransferase</fullName>
        <ecNumber evidence="4">6.3.4.21</ecNumber>
    </submittedName>
</protein>
<organism evidence="4 5">
    <name type="scientific">Methanofollis formosanus</name>
    <dbReference type="NCBI Taxonomy" id="299308"/>
    <lineage>
        <taxon>Archaea</taxon>
        <taxon>Methanobacteriati</taxon>
        <taxon>Methanobacteriota</taxon>
        <taxon>Stenosarchaea group</taxon>
        <taxon>Methanomicrobia</taxon>
        <taxon>Methanomicrobiales</taxon>
        <taxon>Methanomicrobiaceae</taxon>
        <taxon>Methanofollis</taxon>
    </lineage>
</organism>
<dbReference type="KEGG" id="mfk:E2N92_03760"/>
<gene>
    <name evidence="4" type="ORF">E2N92_03760</name>
</gene>
<keyword evidence="4" id="KW-0328">Glycosyltransferase</keyword>
<dbReference type="RefSeq" id="WP_220682365.1">
    <property type="nucleotide sequence ID" value="NZ_CP037968.1"/>
</dbReference>
<dbReference type="SUPFAM" id="SSF54675">
    <property type="entry name" value="Nicotinate/Quinolinate PRTase N-terminal domain-like"/>
    <property type="match status" value="1"/>
</dbReference>
<dbReference type="Proteomes" id="UP000826709">
    <property type="component" value="Chromosome"/>
</dbReference>
<feature type="domain" description="Quinolinate phosphoribosyl transferase C-terminal" evidence="2">
    <location>
        <begin position="113"/>
        <end position="297"/>
    </location>
</feature>
<dbReference type="AlphaFoldDB" id="A0A8G1A1A4"/>
<sequence length="376" mass="40602">MSRFHIVDDETIGRGGCTDIYFARCEEVLEKEGRNPMVTAEVTTAGMPYKWGIFCGLDDVLTLLSGLPVDVDAMPEGRVFHSREPVLRITGRYRDFGIFETALLGFLCHASGIATAAAHIKQAAGERKIYSFGSRRQHPAIAPMIERSAWIGGVDGVSNTTAPEGMPVVGTMPHAFVMCHESPEEAWTAFDRYAAPGVPRLMLCDTFGDEKEECLKAAELGFTKGVRLDTPRSRRGDMRSILEEVRWELDSHGHEDIEIFLSGGITRDDILAYRDIVEAFGVGGSIANAPVIDFSLDIVEVEGRGVAKRGKWSGVKQVYALPDGGRKLLPRAAPAPAGAEPLLVPAIRDGTITMAAETAAARARVLAYLAGIAGSA</sequence>
<dbReference type="InterPro" id="IPR002638">
    <property type="entry name" value="Quinolinate_PRibosylTrfase_C"/>
</dbReference>
<dbReference type="GO" id="GO:0009435">
    <property type="term" value="P:NAD+ biosynthetic process"/>
    <property type="evidence" value="ECO:0007669"/>
    <property type="project" value="InterPro"/>
</dbReference>
<evidence type="ECO:0000256" key="1">
    <source>
        <dbReference type="ARBA" id="ARBA00022679"/>
    </source>
</evidence>
<dbReference type="PANTHER" id="PTHR43202:SF1">
    <property type="entry name" value="NICOTINATE PHOSPHORIBOSYLTRANSFERASE"/>
    <property type="match status" value="1"/>
</dbReference>
<dbReference type="InterPro" id="IPR036068">
    <property type="entry name" value="Nicotinate_pribotase-like_C"/>
</dbReference>
<dbReference type="GO" id="GO:0004514">
    <property type="term" value="F:nicotinate-nucleotide diphosphorylase (carboxylating) activity"/>
    <property type="evidence" value="ECO:0007669"/>
    <property type="project" value="InterPro"/>
</dbReference>
<reference evidence="4" key="1">
    <citation type="journal article" date="2005" name="Int. J. Syst. Evol. Microbiol.">
        <title>Methanofollis formosanus sp. nov., isolated from a fish pond.</title>
        <authorList>
            <person name="Wu S.Y."/>
            <person name="Chen S.C."/>
            <person name="Lai M.C."/>
        </authorList>
    </citation>
    <scope>NUCLEOTIDE SEQUENCE</scope>
    <source>
        <strain evidence="4">ML15</strain>
    </source>
</reference>
<dbReference type="CDD" id="cd01571">
    <property type="entry name" value="NAPRTase_B"/>
    <property type="match status" value="1"/>
</dbReference>
<keyword evidence="4" id="KW-0436">Ligase</keyword>
<evidence type="ECO:0000259" key="3">
    <source>
        <dbReference type="Pfam" id="PF02749"/>
    </source>
</evidence>
<reference evidence="4" key="2">
    <citation type="submission" date="2019-03" db="EMBL/GenBank/DDBJ databases">
        <authorList>
            <person name="Chen S.-C."/>
            <person name="Wu S.-Y."/>
            <person name="Lai M.-C."/>
        </authorList>
    </citation>
    <scope>NUCLEOTIDE SEQUENCE</scope>
    <source>
        <strain evidence="4">ML15</strain>
    </source>
</reference>
<dbReference type="InterPro" id="IPR053190">
    <property type="entry name" value="NAPRTase-like"/>
</dbReference>
<dbReference type="NCBIfam" id="NF006415">
    <property type="entry name" value="PRK08662.1"/>
    <property type="match status" value="1"/>
</dbReference>
<proteinExistence type="predicted"/>
<keyword evidence="1" id="KW-0808">Transferase</keyword>
<dbReference type="PANTHER" id="PTHR43202">
    <property type="entry name" value="NICOTINATE-NUCLEOTIDE PYROPHOSPHORYLASE"/>
    <property type="match status" value="1"/>
</dbReference>
<dbReference type="InterPro" id="IPR037128">
    <property type="entry name" value="Quinolinate_PRibosylTase_N_sf"/>
</dbReference>
<dbReference type="EMBL" id="CP037968">
    <property type="protein sequence ID" value="QYZ78603.1"/>
    <property type="molecule type" value="Genomic_DNA"/>
</dbReference>
<dbReference type="EC" id="6.3.4.21" evidence="4"/>
<dbReference type="SUPFAM" id="SSF51690">
    <property type="entry name" value="Nicotinate/Quinolinate PRTase C-terminal domain-like"/>
    <property type="match status" value="1"/>
</dbReference>
<dbReference type="InterPro" id="IPR022412">
    <property type="entry name" value="Quinolinate_PRibosylTrfase_N"/>
</dbReference>
<dbReference type="Pfam" id="PF01729">
    <property type="entry name" value="QRPTase_C"/>
    <property type="match status" value="1"/>
</dbReference>
<dbReference type="InterPro" id="IPR013785">
    <property type="entry name" value="Aldolase_TIM"/>
</dbReference>
<name>A0A8G1A1A4_9EURY</name>
<keyword evidence="5" id="KW-1185">Reference proteome</keyword>
<evidence type="ECO:0000313" key="5">
    <source>
        <dbReference type="Proteomes" id="UP000826709"/>
    </source>
</evidence>
<evidence type="ECO:0000259" key="2">
    <source>
        <dbReference type="Pfam" id="PF01729"/>
    </source>
</evidence>
<dbReference type="OrthoDB" id="371831at2157"/>
<dbReference type="Pfam" id="PF02749">
    <property type="entry name" value="QRPTase_N"/>
    <property type="match status" value="1"/>
</dbReference>
<accession>A0A8G1A1A4</accession>
<dbReference type="GO" id="GO:0004516">
    <property type="term" value="F:nicotinate phosphoribosyltransferase activity"/>
    <property type="evidence" value="ECO:0007669"/>
    <property type="project" value="UniProtKB-EC"/>
</dbReference>